<dbReference type="Proteomes" id="UP000507222">
    <property type="component" value="Unassembled WGS sequence"/>
</dbReference>
<dbReference type="AlphaFoldDB" id="A0A6J5U118"/>
<organism evidence="1 2">
    <name type="scientific">Prunus armeniaca</name>
    <name type="common">Apricot</name>
    <name type="synonym">Armeniaca vulgaris</name>
    <dbReference type="NCBI Taxonomy" id="36596"/>
    <lineage>
        <taxon>Eukaryota</taxon>
        <taxon>Viridiplantae</taxon>
        <taxon>Streptophyta</taxon>
        <taxon>Embryophyta</taxon>
        <taxon>Tracheophyta</taxon>
        <taxon>Spermatophyta</taxon>
        <taxon>Magnoliopsida</taxon>
        <taxon>eudicotyledons</taxon>
        <taxon>Gunneridae</taxon>
        <taxon>Pentapetalae</taxon>
        <taxon>rosids</taxon>
        <taxon>fabids</taxon>
        <taxon>Rosales</taxon>
        <taxon>Rosaceae</taxon>
        <taxon>Amygdaloideae</taxon>
        <taxon>Amygdaleae</taxon>
        <taxon>Prunus</taxon>
    </lineage>
</organism>
<name>A0A6J5U118_PRUAR</name>
<sequence>MAVPGFSSVYFSAWSNRSSMRPLCRALGNGMWPALASLLQTYFKIYKLTFNEDTLPEPSRVTTENIVPRESNSGKIVNISVENGPTQPLLSNSKAKQKMEMETLIVMMAEEDPVEIQKPVNSIVSAYRY</sequence>
<accession>A0A6J5U118</accession>
<dbReference type="EMBL" id="CAEKDK010000002">
    <property type="protein sequence ID" value="CAB4269846.1"/>
    <property type="molecule type" value="Genomic_DNA"/>
</dbReference>
<evidence type="ECO:0000313" key="1">
    <source>
        <dbReference type="EMBL" id="CAB4269846.1"/>
    </source>
</evidence>
<evidence type="ECO:0000313" key="2">
    <source>
        <dbReference type="Proteomes" id="UP000507222"/>
    </source>
</evidence>
<gene>
    <name evidence="1" type="ORF">CURHAP_LOCUS15657</name>
</gene>
<proteinExistence type="predicted"/>
<protein>
    <submittedName>
        <fullName evidence="1">Uncharacterized protein</fullName>
    </submittedName>
</protein>
<reference evidence="1 2" key="1">
    <citation type="submission" date="2020-05" db="EMBL/GenBank/DDBJ databases">
        <authorList>
            <person name="Campoy J."/>
            <person name="Schneeberger K."/>
            <person name="Spophaly S."/>
        </authorList>
    </citation>
    <scope>NUCLEOTIDE SEQUENCE [LARGE SCALE GENOMIC DNA]</scope>
    <source>
        <strain evidence="1">PruArmRojPasFocal</strain>
    </source>
</reference>